<evidence type="ECO:0000256" key="1">
    <source>
        <dbReference type="ARBA" id="ARBA00001968"/>
    </source>
</evidence>
<keyword evidence="6" id="KW-0378">Hydrolase</keyword>
<sequence>MPRMFDEEWQRKRQRKFEAALWWYNAAVKCALEWKDLRRDGKETGDQRIRRHLKGHPAVFRNHYRLNPYNFRILCDELKARGLECTGDVTVEECVGMFLQMIGQADTMRILAENFQHSEETVWRYTRRVMAAVLRMQRDYIKLPGPDAPIHPKLREGTEYYAFKDALGAIDGTHINAFPDSHEDFKERWRNRKGNMTQNVMAAVDFDGRFVAVLAGWEGSGHDSLVLRRAMEQGFLSVPEGRYYLVDSGYANTHQFLSPYRGITYHLAKFRQRRIEDRYENGEELFNHRHAQLRNVVEKAFGILKGRFHLLKDMHAYNYDFQTDIVLACCVIHNFLIRYPNLDAGTEEYSGDDSSDDDNGSDNHNSPTSGIQSMAGSSRRSDGERGSEIRDKIRDLLWNSRCNDTQS</sequence>
<feature type="compositionally biased region" description="Acidic residues" evidence="8">
    <location>
        <begin position="347"/>
        <end position="360"/>
    </location>
</feature>
<dbReference type="InterPro" id="IPR027806">
    <property type="entry name" value="HARBI1_dom"/>
</dbReference>
<proteinExistence type="inferred from homology"/>
<reference evidence="11" key="1">
    <citation type="submission" date="2022-08" db="EMBL/GenBank/DDBJ databases">
        <authorList>
            <person name="Marques A."/>
        </authorList>
    </citation>
    <scope>NUCLEOTIDE SEQUENCE</scope>
    <source>
        <strain evidence="11">RhyPub2mFocal</strain>
        <tissue evidence="11">Leaves</tissue>
    </source>
</reference>
<evidence type="ECO:0000256" key="3">
    <source>
        <dbReference type="ARBA" id="ARBA00006958"/>
    </source>
</evidence>
<feature type="compositionally biased region" description="Basic and acidic residues" evidence="8">
    <location>
        <begin position="379"/>
        <end position="388"/>
    </location>
</feature>
<dbReference type="Pfam" id="PF26138">
    <property type="entry name" value="DUF8040"/>
    <property type="match status" value="1"/>
</dbReference>
<evidence type="ECO:0000256" key="8">
    <source>
        <dbReference type="SAM" id="MobiDB-lite"/>
    </source>
</evidence>
<evidence type="ECO:0000256" key="5">
    <source>
        <dbReference type="ARBA" id="ARBA00022723"/>
    </source>
</evidence>
<evidence type="ECO:0000256" key="2">
    <source>
        <dbReference type="ARBA" id="ARBA00004123"/>
    </source>
</evidence>
<evidence type="ECO:0000313" key="12">
    <source>
        <dbReference type="Proteomes" id="UP001140206"/>
    </source>
</evidence>
<dbReference type="GO" id="GO:0016787">
    <property type="term" value="F:hydrolase activity"/>
    <property type="evidence" value="ECO:0007669"/>
    <property type="project" value="UniProtKB-KW"/>
</dbReference>
<dbReference type="AlphaFoldDB" id="A0AAV8CV61"/>
<evidence type="ECO:0000256" key="6">
    <source>
        <dbReference type="ARBA" id="ARBA00022801"/>
    </source>
</evidence>
<dbReference type="PANTHER" id="PTHR22930">
    <property type="match status" value="1"/>
</dbReference>
<dbReference type="EMBL" id="JAMFTS010000004">
    <property type="protein sequence ID" value="KAJ4759306.1"/>
    <property type="molecule type" value="Genomic_DNA"/>
</dbReference>
<feature type="region of interest" description="Disordered" evidence="8">
    <location>
        <begin position="347"/>
        <end position="388"/>
    </location>
</feature>
<organism evidence="11 12">
    <name type="scientific">Rhynchospora pubera</name>
    <dbReference type="NCBI Taxonomy" id="906938"/>
    <lineage>
        <taxon>Eukaryota</taxon>
        <taxon>Viridiplantae</taxon>
        <taxon>Streptophyta</taxon>
        <taxon>Embryophyta</taxon>
        <taxon>Tracheophyta</taxon>
        <taxon>Spermatophyta</taxon>
        <taxon>Magnoliopsida</taxon>
        <taxon>Liliopsida</taxon>
        <taxon>Poales</taxon>
        <taxon>Cyperaceae</taxon>
        <taxon>Cyperoideae</taxon>
        <taxon>Rhynchosporeae</taxon>
        <taxon>Rhynchospora</taxon>
    </lineage>
</organism>
<dbReference type="InterPro" id="IPR058353">
    <property type="entry name" value="DUF8040"/>
</dbReference>
<dbReference type="PANTHER" id="PTHR22930:SF259">
    <property type="entry name" value="OS08G0106900 PROTEIN"/>
    <property type="match status" value="1"/>
</dbReference>
<dbReference type="GO" id="GO:0005634">
    <property type="term" value="C:nucleus"/>
    <property type="evidence" value="ECO:0007669"/>
    <property type="project" value="UniProtKB-SubCell"/>
</dbReference>
<protein>
    <submittedName>
        <fullName evidence="11">Nuclease</fullName>
    </submittedName>
</protein>
<comment type="similarity">
    <text evidence="3">Belongs to the HARBI1 family.</text>
</comment>
<comment type="subcellular location">
    <subcellularLocation>
        <location evidence="2">Nucleus</location>
    </subcellularLocation>
</comment>
<evidence type="ECO:0000256" key="4">
    <source>
        <dbReference type="ARBA" id="ARBA00022722"/>
    </source>
</evidence>
<evidence type="ECO:0000313" key="11">
    <source>
        <dbReference type="EMBL" id="KAJ4759306.1"/>
    </source>
</evidence>
<comment type="cofactor">
    <cofactor evidence="1">
        <name>a divalent metal cation</name>
        <dbReference type="ChEBI" id="CHEBI:60240"/>
    </cofactor>
</comment>
<feature type="domain" description="DUF8040" evidence="10">
    <location>
        <begin position="42"/>
        <end position="134"/>
    </location>
</feature>
<accession>A0AAV8CV61</accession>
<dbReference type="GO" id="GO:0046872">
    <property type="term" value="F:metal ion binding"/>
    <property type="evidence" value="ECO:0007669"/>
    <property type="project" value="UniProtKB-KW"/>
</dbReference>
<keyword evidence="4" id="KW-0540">Nuclease</keyword>
<dbReference type="Pfam" id="PF13359">
    <property type="entry name" value="DDE_Tnp_4"/>
    <property type="match status" value="1"/>
</dbReference>
<evidence type="ECO:0000256" key="7">
    <source>
        <dbReference type="ARBA" id="ARBA00023242"/>
    </source>
</evidence>
<feature type="domain" description="DDE Tnp4" evidence="9">
    <location>
        <begin position="170"/>
        <end position="334"/>
    </location>
</feature>
<gene>
    <name evidence="11" type="ORF">LUZ62_069681</name>
</gene>
<name>A0AAV8CV61_9POAL</name>
<dbReference type="InterPro" id="IPR045249">
    <property type="entry name" value="HARBI1-like"/>
</dbReference>
<evidence type="ECO:0000259" key="9">
    <source>
        <dbReference type="Pfam" id="PF13359"/>
    </source>
</evidence>
<dbReference type="Proteomes" id="UP001140206">
    <property type="component" value="Chromosome 4"/>
</dbReference>
<keyword evidence="12" id="KW-1185">Reference proteome</keyword>
<evidence type="ECO:0000259" key="10">
    <source>
        <dbReference type="Pfam" id="PF26138"/>
    </source>
</evidence>
<dbReference type="GO" id="GO:0004518">
    <property type="term" value="F:nuclease activity"/>
    <property type="evidence" value="ECO:0007669"/>
    <property type="project" value="UniProtKB-KW"/>
</dbReference>
<keyword evidence="7" id="KW-0539">Nucleus</keyword>
<comment type="caution">
    <text evidence="11">The sequence shown here is derived from an EMBL/GenBank/DDBJ whole genome shotgun (WGS) entry which is preliminary data.</text>
</comment>
<keyword evidence="5" id="KW-0479">Metal-binding</keyword>
<feature type="compositionally biased region" description="Polar residues" evidence="8">
    <location>
        <begin position="364"/>
        <end position="375"/>
    </location>
</feature>